<dbReference type="InterPro" id="IPR015943">
    <property type="entry name" value="WD40/YVTN_repeat-like_dom_sf"/>
</dbReference>
<dbReference type="InterPro" id="IPR036322">
    <property type="entry name" value="WD40_repeat_dom_sf"/>
</dbReference>
<dbReference type="Proteomes" id="UP000265618">
    <property type="component" value="Unassembled WGS sequence"/>
</dbReference>
<dbReference type="PANTHER" id="PTHR43991">
    <property type="entry name" value="WD REPEAT PROTEIN (AFU_ORTHOLOGUE AFUA_8G05640)-RELATED"/>
    <property type="match status" value="1"/>
</dbReference>
<accession>A0A9K3GKM7</accession>
<name>A0A9K3GKM7_9EUKA</name>
<dbReference type="Gene3D" id="2.130.10.10">
    <property type="entry name" value="YVTN repeat-like/Quinoprotein amine dehydrogenase"/>
    <property type="match status" value="1"/>
</dbReference>
<organism evidence="1 2">
    <name type="scientific">Kipferlia bialata</name>
    <dbReference type="NCBI Taxonomy" id="797122"/>
    <lineage>
        <taxon>Eukaryota</taxon>
        <taxon>Metamonada</taxon>
        <taxon>Carpediemonas-like organisms</taxon>
        <taxon>Kipferlia</taxon>
    </lineage>
</organism>
<protein>
    <recommendedName>
        <fullName evidence="3">DUF2415 domain-containing protein</fullName>
    </recommendedName>
</protein>
<comment type="caution">
    <text evidence="1">The sequence shown here is derived from an EMBL/GenBank/DDBJ whole genome shotgun (WGS) entry which is preliminary data.</text>
</comment>
<sequence>SISHWQLRNLVVEAHDTIYWSAESAIKSLAPGAVEPTLVATVPFAPTCIDATAVQGVLGHPDPILVAAGGQSAEVFVYGTAEQQGAILHRRVTASHDCINSVTFHIMYNSPPGLFISCNDCMVRMLDLPTGEVHSRLRFRVPVNGVAVHRTGRVAMVGDGRALIVGDSREMREEVLARTAMPTGVSMGASFSPCGTEVAVATQGGYVYVYDIRALRHPRLSLPASQSGPSGAYRAVQWLDRHIVGASEHDNMLHLFDVFNEEAVL</sequence>
<dbReference type="AlphaFoldDB" id="A0A9K3GKM7"/>
<evidence type="ECO:0000313" key="2">
    <source>
        <dbReference type="Proteomes" id="UP000265618"/>
    </source>
</evidence>
<keyword evidence="2" id="KW-1185">Reference proteome</keyword>
<evidence type="ECO:0008006" key="3">
    <source>
        <dbReference type="Google" id="ProtNLM"/>
    </source>
</evidence>
<feature type="non-terminal residue" evidence="1">
    <location>
        <position position="265"/>
    </location>
</feature>
<proteinExistence type="predicted"/>
<dbReference type="EMBL" id="BDIP01002499">
    <property type="protein sequence ID" value="GIQ86383.1"/>
    <property type="molecule type" value="Genomic_DNA"/>
</dbReference>
<dbReference type="OrthoDB" id="64353at2759"/>
<evidence type="ECO:0000313" key="1">
    <source>
        <dbReference type="EMBL" id="GIQ86383.1"/>
    </source>
</evidence>
<feature type="non-terminal residue" evidence="1">
    <location>
        <position position="1"/>
    </location>
</feature>
<gene>
    <name evidence="1" type="ORF">KIPB_008232</name>
</gene>
<reference evidence="1 2" key="1">
    <citation type="journal article" date="2018" name="PLoS ONE">
        <title>The draft genome of Kipferlia bialata reveals reductive genome evolution in fornicate parasites.</title>
        <authorList>
            <person name="Tanifuji G."/>
            <person name="Takabayashi S."/>
            <person name="Kume K."/>
            <person name="Takagi M."/>
            <person name="Nakayama T."/>
            <person name="Kamikawa R."/>
            <person name="Inagaki Y."/>
            <person name="Hashimoto T."/>
        </authorList>
    </citation>
    <scope>NUCLEOTIDE SEQUENCE [LARGE SCALE GENOMIC DNA]</scope>
    <source>
        <strain evidence="1">NY0173</strain>
    </source>
</reference>
<dbReference type="SUPFAM" id="SSF50978">
    <property type="entry name" value="WD40 repeat-like"/>
    <property type="match status" value="1"/>
</dbReference>